<feature type="chain" id="PRO_5045696413" evidence="1">
    <location>
        <begin position="21"/>
        <end position="178"/>
    </location>
</feature>
<keyword evidence="1" id="KW-0732">Signal</keyword>
<evidence type="ECO:0000313" key="3">
    <source>
        <dbReference type="EMBL" id="NID10641.1"/>
    </source>
</evidence>
<accession>A0ABX0QHC0</accession>
<evidence type="ECO:0000313" key="4">
    <source>
        <dbReference type="Proteomes" id="UP000606008"/>
    </source>
</evidence>
<reference evidence="4" key="2">
    <citation type="submission" date="2023-07" db="EMBL/GenBank/DDBJ databases">
        <authorList>
            <person name="Jung D.-H."/>
        </authorList>
    </citation>
    <scope>NUCLEOTIDE SEQUENCE [LARGE SCALE GENOMIC DNA]</scope>
    <source>
        <strain evidence="4">JA-25</strain>
    </source>
</reference>
<dbReference type="Pfam" id="PF09851">
    <property type="entry name" value="SHOCT"/>
    <property type="match status" value="1"/>
</dbReference>
<dbReference type="EMBL" id="WAEL01000003">
    <property type="protein sequence ID" value="NID10641.1"/>
    <property type="molecule type" value="Genomic_DNA"/>
</dbReference>
<evidence type="ECO:0000256" key="1">
    <source>
        <dbReference type="SAM" id="SignalP"/>
    </source>
</evidence>
<name>A0ABX0QHC0_9BACT</name>
<sequence length="178" mass="19147">MYKALLTVGLLGLFGSASQAQIPGKQSKEPVTLTDGITVNVGDTLRWGRGSTPYGDFKYVVQPLNVLAGTREQFLDRRYNGQWAVVKHFKVQSVKNAGNKTVAVVNPFSGYNFAVDLEPAIEAGEIVAVNSRRVGAKPAEAAKPASVADELLKLKQLLDAGAITQGEYDAQKKKLLSN</sequence>
<organism evidence="3 4">
    <name type="scientific">Fibrivirga algicola</name>
    <dbReference type="NCBI Taxonomy" id="2950420"/>
    <lineage>
        <taxon>Bacteria</taxon>
        <taxon>Pseudomonadati</taxon>
        <taxon>Bacteroidota</taxon>
        <taxon>Cytophagia</taxon>
        <taxon>Cytophagales</taxon>
        <taxon>Spirosomataceae</taxon>
        <taxon>Fibrivirga</taxon>
    </lineage>
</organism>
<dbReference type="InterPro" id="IPR018649">
    <property type="entry name" value="SHOCT"/>
</dbReference>
<dbReference type="RefSeq" id="WP_166691879.1">
    <property type="nucleotide sequence ID" value="NZ_WAEL01000003.1"/>
</dbReference>
<comment type="caution">
    <text evidence="3">The sequence shown here is derived from an EMBL/GenBank/DDBJ whole genome shotgun (WGS) entry which is preliminary data.</text>
</comment>
<proteinExistence type="predicted"/>
<protein>
    <submittedName>
        <fullName evidence="3">SHOCT domain-containing protein</fullName>
    </submittedName>
</protein>
<dbReference type="Proteomes" id="UP000606008">
    <property type="component" value="Unassembled WGS sequence"/>
</dbReference>
<evidence type="ECO:0000259" key="2">
    <source>
        <dbReference type="Pfam" id="PF09851"/>
    </source>
</evidence>
<gene>
    <name evidence="3" type="ORF">F7231_10715</name>
</gene>
<keyword evidence="4" id="KW-1185">Reference proteome</keyword>
<feature type="signal peptide" evidence="1">
    <location>
        <begin position="1"/>
        <end position="20"/>
    </location>
</feature>
<reference evidence="4" key="1">
    <citation type="submission" date="2019-09" db="EMBL/GenBank/DDBJ databases">
        <authorList>
            <person name="Jung D.-H."/>
        </authorList>
    </citation>
    <scope>NUCLEOTIDE SEQUENCE [LARGE SCALE GENOMIC DNA]</scope>
    <source>
        <strain evidence="4">JA-25</strain>
    </source>
</reference>
<feature type="domain" description="SHOCT" evidence="2">
    <location>
        <begin position="149"/>
        <end position="176"/>
    </location>
</feature>